<dbReference type="EMBL" id="CP022684">
    <property type="protein sequence ID" value="AUM12133.1"/>
    <property type="molecule type" value="Genomic_DNA"/>
</dbReference>
<dbReference type="Pfam" id="PF00196">
    <property type="entry name" value="GerE"/>
    <property type="match status" value="1"/>
</dbReference>
<protein>
    <recommendedName>
        <fullName evidence="8">DNA-binding response regulator</fullName>
    </recommendedName>
</protein>
<dbReference type="InterPro" id="IPR000792">
    <property type="entry name" value="Tscrpt_reg_LuxR_C"/>
</dbReference>
<dbReference type="CDD" id="cd06170">
    <property type="entry name" value="LuxR_C_like"/>
    <property type="match status" value="1"/>
</dbReference>
<dbReference type="SMART" id="SM00421">
    <property type="entry name" value="HTH_LUXR"/>
    <property type="match status" value="1"/>
</dbReference>
<dbReference type="GO" id="GO:0006355">
    <property type="term" value="P:regulation of DNA-templated transcription"/>
    <property type="evidence" value="ECO:0007669"/>
    <property type="project" value="InterPro"/>
</dbReference>
<dbReference type="PRINTS" id="PR00038">
    <property type="entry name" value="HTHLUXR"/>
</dbReference>
<dbReference type="CDD" id="cd17535">
    <property type="entry name" value="REC_NarL-like"/>
    <property type="match status" value="1"/>
</dbReference>
<dbReference type="SUPFAM" id="SSF52172">
    <property type="entry name" value="CheY-like"/>
    <property type="match status" value="1"/>
</dbReference>
<dbReference type="RefSeq" id="WP_101893469.1">
    <property type="nucleotide sequence ID" value="NZ_CP022684.1"/>
</dbReference>
<evidence type="ECO:0000256" key="1">
    <source>
        <dbReference type="ARBA" id="ARBA00022553"/>
    </source>
</evidence>
<feature type="modified residue" description="4-aspartylphosphate" evidence="3">
    <location>
        <position position="56"/>
    </location>
</feature>
<dbReference type="PROSITE" id="PS50043">
    <property type="entry name" value="HTH_LUXR_2"/>
    <property type="match status" value="1"/>
</dbReference>
<reference evidence="7" key="1">
    <citation type="submission" date="2017-08" db="EMBL/GenBank/DDBJ databases">
        <title>Direct submision.</title>
        <authorList>
            <person name="Kim S.-J."/>
            <person name="Rhee S.-K."/>
        </authorList>
    </citation>
    <scope>NUCLEOTIDE SEQUENCE [LARGE SCALE GENOMIC DNA]</scope>
    <source>
        <strain evidence="7">GI5</strain>
    </source>
</reference>
<keyword evidence="2" id="KW-0238">DNA-binding</keyword>
<evidence type="ECO:0008006" key="8">
    <source>
        <dbReference type="Google" id="ProtNLM"/>
    </source>
</evidence>
<accession>A0A2K9LIP7</accession>
<evidence type="ECO:0000313" key="7">
    <source>
        <dbReference type="Proteomes" id="UP000235116"/>
    </source>
</evidence>
<evidence type="ECO:0000259" key="4">
    <source>
        <dbReference type="PROSITE" id="PS50043"/>
    </source>
</evidence>
<dbReference type="InterPro" id="IPR011006">
    <property type="entry name" value="CheY-like_superfamily"/>
</dbReference>
<dbReference type="InterPro" id="IPR058245">
    <property type="entry name" value="NreC/VraR/RcsB-like_REC"/>
</dbReference>
<name>A0A2K9LIP7_9GAMM</name>
<organism evidence="6 7">
    <name type="scientific">Ketobacter alkanivorans</name>
    <dbReference type="NCBI Taxonomy" id="1917421"/>
    <lineage>
        <taxon>Bacteria</taxon>
        <taxon>Pseudomonadati</taxon>
        <taxon>Pseudomonadota</taxon>
        <taxon>Gammaproteobacteria</taxon>
        <taxon>Pseudomonadales</taxon>
        <taxon>Ketobacteraceae</taxon>
        <taxon>Ketobacter</taxon>
    </lineage>
</organism>
<keyword evidence="1 3" id="KW-0597">Phosphoprotein</keyword>
<evidence type="ECO:0000256" key="2">
    <source>
        <dbReference type="ARBA" id="ARBA00023125"/>
    </source>
</evidence>
<dbReference type="Pfam" id="PF00072">
    <property type="entry name" value="Response_reg"/>
    <property type="match status" value="1"/>
</dbReference>
<dbReference type="PANTHER" id="PTHR43214">
    <property type="entry name" value="TWO-COMPONENT RESPONSE REGULATOR"/>
    <property type="match status" value="1"/>
</dbReference>
<sequence length="208" mass="23078">MSCRILLIEDQELVRESLASLLNSTKLFRVTHTLECATSALALLQQNDAFDLILCDYHLKTDTAETLLRERRNLPDIPIVLLTSHFNAMVLQHCLSLGAKGFLFKESSIEEFVSALTTVANGGEYFSAPEAGTATPVTHHEQVNLQLTETELDILRWLATGMSNKQIAISTGKSAETVKSHIARILKKLNCSTRTQAVTKANHFKLLQ</sequence>
<evidence type="ECO:0000256" key="3">
    <source>
        <dbReference type="PROSITE-ProRule" id="PRU00169"/>
    </source>
</evidence>
<proteinExistence type="predicted"/>
<dbReference type="OrthoDB" id="9796655at2"/>
<dbReference type="AlphaFoldDB" id="A0A2K9LIP7"/>
<dbReference type="SUPFAM" id="SSF46894">
    <property type="entry name" value="C-terminal effector domain of the bipartite response regulators"/>
    <property type="match status" value="1"/>
</dbReference>
<feature type="domain" description="Response regulatory" evidence="5">
    <location>
        <begin position="4"/>
        <end position="120"/>
    </location>
</feature>
<dbReference type="InterPro" id="IPR039420">
    <property type="entry name" value="WalR-like"/>
</dbReference>
<evidence type="ECO:0000259" key="5">
    <source>
        <dbReference type="PROSITE" id="PS50110"/>
    </source>
</evidence>
<feature type="domain" description="HTH luxR-type" evidence="4">
    <location>
        <begin position="140"/>
        <end position="205"/>
    </location>
</feature>
<dbReference type="Gene3D" id="1.10.10.10">
    <property type="entry name" value="Winged helix-like DNA-binding domain superfamily/Winged helix DNA-binding domain"/>
    <property type="match status" value="1"/>
</dbReference>
<gene>
    <name evidence="6" type="ORF">Kalk_06780</name>
</gene>
<keyword evidence="7" id="KW-1185">Reference proteome</keyword>
<evidence type="ECO:0000313" key="6">
    <source>
        <dbReference type="EMBL" id="AUM12133.1"/>
    </source>
</evidence>
<dbReference type="PROSITE" id="PS50110">
    <property type="entry name" value="RESPONSE_REGULATORY"/>
    <property type="match status" value="1"/>
</dbReference>
<dbReference type="Proteomes" id="UP000235116">
    <property type="component" value="Chromosome"/>
</dbReference>
<dbReference type="InterPro" id="IPR036388">
    <property type="entry name" value="WH-like_DNA-bd_sf"/>
</dbReference>
<dbReference type="Gene3D" id="3.40.50.2300">
    <property type="match status" value="1"/>
</dbReference>
<dbReference type="SMART" id="SM00448">
    <property type="entry name" value="REC"/>
    <property type="match status" value="1"/>
</dbReference>
<dbReference type="GO" id="GO:0000160">
    <property type="term" value="P:phosphorelay signal transduction system"/>
    <property type="evidence" value="ECO:0007669"/>
    <property type="project" value="InterPro"/>
</dbReference>
<dbReference type="InterPro" id="IPR001789">
    <property type="entry name" value="Sig_transdc_resp-reg_receiver"/>
</dbReference>
<dbReference type="KEGG" id="kak:Kalk_06780"/>
<dbReference type="GO" id="GO:0003677">
    <property type="term" value="F:DNA binding"/>
    <property type="evidence" value="ECO:0007669"/>
    <property type="project" value="UniProtKB-KW"/>
</dbReference>
<dbReference type="InterPro" id="IPR016032">
    <property type="entry name" value="Sig_transdc_resp-reg_C-effctor"/>
</dbReference>